<proteinExistence type="predicted"/>
<reference evidence="1 2" key="1">
    <citation type="journal article" date="2024" name="Science">
        <title>Giant polyketide synthase enzymes in the biosynthesis of giant marine polyether toxins.</title>
        <authorList>
            <person name="Fallon T.R."/>
            <person name="Shende V.V."/>
            <person name="Wierzbicki I.H."/>
            <person name="Pendleton A.L."/>
            <person name="Watervoot N.F."/>
            <person name="Auber R.P."/>
            <person name="Gonzalez D.J."/>
            <person name="Wisecaver J.H."/>
            <person name="Moore B.S."/>
        </authorList>
    </citation>
    <scope>NUCLEOTIDE SEQUENCE [LARGE SCALE GENOMIC DNA]</scope>
    <source>
        <strain evidence="1 2">12B1</strain>
    </source>
</reference>
<accession>A0AB34IY01</accession>
<dbReference type="EMBL" id="JBGBPQ010000017">
    <property type="protein sequence ID" value="KAL1507889.1"/>
    <property type="molecule type" value="Genomic_DNA"/>
</dbReference>
<name>A0AB34IY01_PRYPA</name>
<evidence type="ECO:0008006" key="3">
    <source>
        <dbReference type="Google" id="ProtNLM"/>
    </source>
</evidence>
<evidence type="ECO:0000313" key="1">
    <source>
        <dbReference type="EMBL" id="KAL1507889.1"/>
    </source>
</evidence>
<sequence length="475" mass="53331">MHAVTAAPPPPAPAVLRGAHVVARLTGKLTPWSPAERAEGDETIRAVLRDAPPSAVRHAPSLALGVLTMPVPARAPHVRTYHRAAHRPQRAVVSGRVVLRYLVTEDEVRRAKASTRVALTDEQRTFGDLLELPSVPAGWRLLEAPPGANCVLKILSWLQHAVRRYPKTTFVAYGDDDTFWALGRVEATVSMLRRLGAESLPIYAGAMQYHAWWDFEKQEPHDWMWTFPAASKAFSHQHGQFLKSMRALGANRSNAYVEAREHVERLSHPYAMAHGLGVLLSRSLCLEVLNHEDIHSFFQLYLRSSSSLSRSQLGNSKCRLGTDSTFGFWVSFLPQVLAVDLINFHGAWPWPLPNRCHGQDARYELRGVHAFHLFGNEATDAHWWLYLLNMTDDEDPPLQPRTRLNCLEGYSNKTRSLVESWVANGVALPRKSSGWMKYALKGQGHGMGRYLNWVFCDISCPNPCSIHGWAELGRQ</sequence>
<protein>
    <recommendedName>
        <fullName evidence="3">Hexosyltransferase</fullName>
    </recommendedName>
</protein>
<keyword evidence="2" id="KW-1185">Reference proteome</keyword>
<dbReference type="AlphaFoldDB" id="A0AB34IY01"/>
<evidence type="ECO:0000313" key="2">
    <source>
        <dbReference type="Proteomes" id="UP001515480"/>
    </source>
</evidence>
<gene>
    <name evidence="1" type="ORF">AB1Y20_007496</name>
</gene>
<comment type="caution">
    <text evidence="1">The sequence shown here is derived from an EMBL/GenBank/DDBJ whole genome shotgun (WGS) entry which is preliminary data.</text>
</comment>
<dbReference type="Proteomes" id="UP001515480">
    <property type="component" value="Unassembled WGS sequence"/>
</dbReference>
<organism evidence="1 2">
    <name type="scientific">Prymnesium parvum</name>
    <name type="common">Toxic golden alga</name>
    <dbReference type="NCBI Taxonomy" id="97485"/>
    <lineage>
        <taxon>Eukaryota</taxon>
        <taxon>Haptista</taxon>
        <taxon>Haptophyta</taxon>
        <taxon>Prymnesiophyceae</taxon>
        <taxon>Prymnesiales</taxon>
        <taxon>Prymnesiaceae</taxon>
        <taxon>Prymnesium</taxon>
    </lineage>
</organism>